<evidence type="ECO:0000256" key="1">
    <source>
        <dbReference type="SAM" id="MobiDB-lite"/>
    </source>
</evidence>
<feature type="region of interest" description="Disordered" evidence="1">
    <location>
        <begin position="1"/>
        <end position="74"/>
    </location>
</feature>
<feature type="compositionally biased region" description="Polar residues" evidence="1">
    <location>
        <begin position="65"/>
        <end position="74"/>
    </location>
</feature>
<dbReference type="EMBL" id="HACG01008494">
    <property type="protein sequence ID" value="CEK55359.1"/>
    <property type="molecule type" value="Transcribed_RNA"/>
</dbReference>
<proteinExistence type="predicted"/>
<sequence length="74" mass="8362">QSVNRSSASHGQVSHRPGGSTYGHRRSSDYDEDFGPPPMDFAHDDDYDDHSYSRGYDLDDFMQSIPPTTTYSPF</sequence>
<organism evidence="2">
    <name type="scientific">Arion vulgaris</name>
    <dbReference type="NCBI Taxonomy" id="1028688"/>
    <lineage>
        <taxon>Eukaryota</taxon>
        <taxon>Metazoa</taxon>
        <taxon>Spiralia</taxon>
        <taxon>Lophotrochozoa</taxon>
        <taxon>Mollusca</taxon>
        <taxon>Gastropoda</taxon>
        <taxon>Heterobranchia</taxon>
        <taxon>Euthyneura</taxon>
        <taxon>Panpulmonata</taxon>
        <taxon>Eupulmonata</taxon>
        <taxon>Stylommatophora</taxon>
        <taxon>Helicina</taxon>
        <taxon>Arionoidea</taxon>
        <taxon>Arionidae</taxon>
        <taxon>Arion</taxon>
    </lineage>
</organism>
<feature type="non-terminal residue" evidence="2">
    <location>
        <position position="1"/>
    </location>
</feature>
<dbReference type="AlphaFoldDB" id="A0A0B6YGQ8"/>
<name>A0A0B6YGQ8_9EUPU</name>
<feature type="compositionally biased region" description="Polar residues" evidence="1">
    <location>
        <begin position="1"/>
        <end position="12"/>
    </location>
</feature>
<feature type="compositionally biased region" description="Basic and acidic residues" evidence="1">
    <location>
        <begin position="41"/>
        <end position="52"/>
    </location>
</feature>
<reference evidence="2" key="1">
    <citation type="submission" date="2014-12" db="EMBL/GenBank/DDBJ databases">
        <title>Insight into the proteome of Arion vulgaris.</title>
        <authorList>
            <person name="Aradska J."/>
            <person name="Bulat T."/>
            <person name="Smidak R."/>
            <person name="Sarate P."/>
            <person name="Gangsoo J."/>
            <person name="Sialana F."/>
            <person name="Bilban M."/>
            <person name="Lubec G."/>
        </authorList>
    </citation>
    <scope>NUCLEOTIDE SEQUENCE</scope>
    <source>
        <tissue evidence="2">Skin</tissue>
    </source>
</reference>
<protein>
    <submittedName>
        <fullName evidence="2">Uncharacterized protein</fullName>
    </submittedName>
</protein>
<accession>A0A0B6YGQ8</accession>
<feature type="non-terminal residue" evidence="2">
    <location>
        <position position="74"/>
    </location>
</feature>
<evidence type="ECO:0000313" key="2">
    <source>
        <dbReference type="EMBL" id="CEK55359.1"/>
    </source>
</evidence>
<gene>
    <name evidence="2" type="primary">ORF25008</name>
</gene>